<keyword evidence="6" id="KW-1015">Disulfide bond</keyword>
<dbReference type="InterPro" id="IPR029034">
    <property type="entry name" value="Cystine-knot_cytokine"/>
</dbReference>
<dbReference type="Pfam" id="PF00019">
    <property type="entry name" value="TGF_beta"/>
    <property type="match status" value="1"/>
</dbReference>
<evidence type="ECO:0000256" key="8">
    <source>
        <dbReference type="RuleBase" id="RU000354"/>
    </source>
</evidence>
<accession>A0AAY5KYL2</accession>
<reference evidence="10" key="3">
    <citation type="submission" date="2025-09" db="UniProtKB">
        <authorList>
            <consortium name="Ensembl"/>
        </authorList>
    </citation>
    <scope>IDENTIFICATION</scope>
</reference>
<dbReference type="SMART" id="SM00204">
    <property type="entry name" value="TGFB"/>
    <property type="match status" value="1"/>
</dbReference>
<dbReference type="PANTHER" id="PTHR11848">
    <property type="entry name" value="TGF-BETA FAMILY"/>
    <property type="match status" value="1"/>
</dbReference>
<dbReference type="InterPro" id="IPR015615">
    <property type="entry name" value="TGF-beta-rel"/>
</dbReference>
<dbReference type="AlphaFoldDB" id="A0AAY5KYL2"/>
<dbReference type="Proteomes" id="UP000265140">
    <property type="component" value="Chromosome 24"/>
</dbReference>
<evidence type="ECO:0000256" key="6">
    <source>
        <dbReference type="ARBA" id="ARBA00023157"/>
    </source>
</evidence>
<keyword evidence="5 8" id="KW-0339">Growth factor</keyword>
<evidence type="ECO:0000313" key="11">
    <source>
        <dbReference type="Proteomes" id="UP000265140"/>
    </source>
</evidence>
<proteinExistence type="inferred from homology"/>
<reference evidence="10" key="2">
    <citation type="submission" date="2025-08" db="UniProtKB">
        <authorList>
            <consortium name="Ensembl"/>
        </authorList>
    </citation>
    <scope>IDENTIFICATION</scope>
</reference>
<keyword evidence="7" id="KW-0325">Glycoprotein</keyword>
<evidence type="ECO:0000256" key="2">
    <source>
        <dbReference type="ARBA" id="ARBA00006656"/>
    </source>
</evidence>
<keyword evidence="3" id="KW-0964">Secreted</keyword>
<evidence type="ECO:0000256" key="3">
    <source>
        <dbReference type="ARBA" id="ARBA00022525"/>
    </source>
</evidence>
<evidence type="ECO:0000256" key="1">
    <source>
        <dbReference type="ARBA" id="ARBA00004613"/>
    </source>
</evidence>
<evidence type="ECO:0000259" key="9">
    <source>
        <dbReference type="PROSITE" id="PS51362"/>
    </source>
</evidence>
<evidence type="ECO:0000313" key="10">
    <source>
        <dbReference type="Ensembl" id="ENSELUP00000094248.1"/>
    </source>
</evidence>
<dbReference type="PROSITE" id="PS51362">
    <property type="entry name" value="TGF_BETA_2"/>
    <property type="match status" value="1"/>
</dbReference>
<protein>
    <recommendedName>
        <fullName evidence="9">TGF-beta family profile domain-containing protein</fullName>
    </recommendedName>
</protein>
<organism evidence="10 11">
    <name type="scientific">Esox lucius</name>
    <name type="common">Northern pike</name>
    <dbReference type="NCBI Taxonomy" id="8010"/>
    <lineage>
        <taxon>Eukaryota</taxon>
        <taxon>Metazoa</taxon>
        <taxon>Chordata</taxon>
        <taxon>Craniata</taxon>
        <taxon>Vertebrata</taxon>
        <taxon>Euteleostomi</taxon>
        <taxon>Actinopterygii</taxon>
        <taxon>Neopterygii</taxon>
        <taxon>Teleostei</taxon>
        <taxon>Protacanthopterygii</taxon>
        <taxon>Esociformes</taxon>
        <taxon>Esocidae</taxon>
        <taxon>Esox</taxon>
    </lineage>
</organism>
<name>A0AAY5KYL2_ESOLU</name>
<keyword evidence="4" id="KW-0732">Signal</keyword>
<dbReference type="GO" id="GO:0008083">
    <property type="term" value="F:growth factor activity"/>
    <property type="evidence" value="ECO:0007669"/>
    <property type="project" value="UniProtKB-KW"/>
</dbReference>
<dbReference type="FunFam" id="2.10.90.10:FF:000012">
    <property type="entry name" value="Growth/differentiation factor 9 (Predicted)"/>
    <property type="match status" value="1"/>
</dbReference>
<dbReference type="GO" id="GO:0005615">
    <property type="term" value="C:extracellular space"/>
    <property type="evidence" value="ECO:0007669"/>
    <property type="project" value="TreeGrafter"/>
</dbReference>
<feature type="domain" description="TGF-beta family profile" evidence="9">
    <location>
        <begin position="329"/>
        <end position="455"/>
    </location>
</feature>
<dbReference type="GeneTree" id="ENSGT00940000160940"/>
<reference evidence="10 11" key="1">
    <citation type="submission" date="2020-02" db="EMBL/GenBank/DDBJ databases">
        <title>Esox lucius (northern pike) genome, fEsoLuc1, primary haplotype.</title>
        <authorList>
            <person name="Myers G."/>
            <person name="Karagic N."/>
            <person name="Meyer A."/>
            <person name="Pippel M."/>
            <person name="Reichard M."/>
            <person name="Winkler S."/>
            <person name="Tracey A."/>
            <person name="Sims Y."/>
            <person name="Howe K."/>
            <person name="Rhie A."/>
            <person name="Formenti G."/>
            <person name="Durbin R."/>
            <person name="Fedrigo O."/>
            <person name="Jarvis E.D."/>
        </authorList>
    </citation>
    <scope>NUCLEOTIDE SEQUENCE [LARGE SCALE GENOMIC DNA]</scope>
</reference>
<evidence type="ECO:0000256" key="5">
    <source>
        <dbReference type="ARBA" id="ARBA00023030"/>
    </source>
</evidence>
<comment type="similarity">
    <text evidence="2 8">Belongs to the TGF-beta family.</text>
</comment>
<comment type="subcellular location">
    <subcellularLocation>
        <location evidence="1">Secreted</location>
    </subcellularLocation>
</comment>
<evidence type="ECO:0000256" key="7">
    <source>
        <dbReference type="ARBA" id="ARBA00023180"/>
    </source>
</evidence>
<dbReference type="GO" id="GO:0005125">
    <property type="term" value="F:cytokine activity"/>
    <property type="evidence" value="ECO:0007669"/>
    <property type="project" value="TreeGrafter"/>
</dbReference>
<dbReference type="InterPro" id="IPR001839">
    <property type="entry name" value="TGF-b_C"/>
</dbReference>
<dbReference type="SUPFAM" id="SSF57501">
    <property type="entry name" value="Cystine-knot cytokines"/>
    <property type="match status" value="1"/>
</dbReference>
<keyword evidence="11" id="KW-1185">Reference proteome</keyword>
<dbReference type="PANTHER" id="PTHR11848:SF22">
    <property type="entry name" value="BONE MORPHOGENETIC PROTEIN 15"/>
    <property type="match status" value="1"/>
</dbReference>
<dbReference type="Ensembl" id="ENSELUT00000104382.1">
    <property type="protein sequence ID" value="ENSELUP00000094248.1"/>
    <property type="gene ID" value="ENSELUG00000012484.3"/>
</dbReference>
<sequence length="455" mass="51815">MKLVPELNMRTTRRSHRYSLYNICVLSFFFFLLCSTFNRAGGDMTAIHTSPSASSQSKFSGRTRRHNHNVRHKMQQESHHRPLTEVQKADQNLQYMLSLYKSAADPDGRPKHHRKFGSNTVRLLRPSTTKMRSLTASTDLRYTYTVEYDLHPLTLDQLVRASFVHLRSSSTPHRSPLRCRVRVTSPGLEDQRRLVTLESHQQWIETDITEHLASQMVTQEGPKQGNRLSLSAQYWCLDPWYRQSEGWDGVLRFRTRGRHVSRRAASGNHLNAPALLLFFDEEEEPREWGATSRTAASSLGLGGLGLPDLHRTRARFRRSEALPFIPSGRKPPGSIVSDIPDYSGAPNSSPKNQCKLYSYRVTFAALGMAHYVAPPQYNPHYCKGDCPRVLHYGLNPSNHAIMQTMIKGKGVAEVPSPSCVPYRYKPMSVLVLLEDNKTVDYKEIEDMIAESCTCR</sequence>
<evidence type="ECO:0000256" key="4">
    <source>
        <dbReference type="ARBA" id="ARBA00022729"/>
    </source>
</evidence>
<dbReference type="Gene3D" id="2.10.90.10">
    <property type="entry name" value="Cystine-knot cytokines"/>
    <property type="match status" value="1"/>
</dbReference>